<evidence type="ECO:0000313" key="2">
    <source>
        <dbReference type="Proteomes" id="UP000015453"/>
    </source>
</evidence>
<keyword evidence="2" id="KW-1185">Reference proteome</keyword>
<feature type="non-terminal residue" evidence="1">
    <location>
        <position position="70"/>
    </location>
</feature>
<dbReference type="AlphaFoldDB" id="S8DJE8"/>
<dbReference type="OrthoDB" id="496981at2759"/>
<feature type="non-terminal residue" evidence="1">
    <location>
        <position position="1"/>
    </location>
</feature>
<dbReference type="EMBL" id="AUSU01005771">
    <property type="protein sequence ID" value="EPS62983.1"/>
    <property type="molecule type" value="Genomic_DNA"/>
</dbReference>
<protein>
    <recommendedName>
        <fullName evidence="3">Phosphoglycerate mutase-like protein</fullName>
    </recommendedName>
</protein>
<gene>
    <name evidence="1" type="ORF">M569_11804</name>
</gene>
<reference evidence="1 2" key="1">
    <citation type="journal article" date="2013" name="BMC Genomics">
        <title>The miniature genome of a carnivorous plant Genlisea aurea contains a low number of genes and short non-coding sequences.</title>
        <authorList>
            <person name="Leushkin E.V."/>
            <person name="Sutormin R.A."/>
            <person name="Nabieva E.R."/>
            <person name="Penin A.A."/>
            <person name="Kondrashov A.S."/>
            <person name="Logacheva M.D."/>
        </authorList>
    </citation>
    <scope>NUCLEOTIDE SEQUENCE [LARGE SCALE GENOMIC DNA]</scope>
</reference>
<sequence>LLAYDFLFFFSDMDTALGQGLYPLHRCKTVHLVVRHAQGFHNVAGNKDVRAYFSPEYFDAQLTPLGWQQV</sequence>
<name>S8DJE8_9LAMI</name>
<organism evidence="1 2">
    <name type="scientific">Genlisea aurea</name>
    <dbReference type="NCBI Taxonomy" id="192259"/>
    <lineage>
        <taxon>Eukaryota</taxon>
        <taxon>Viridiplantae</taxon>
        <taxon>Streptophyta</taxon>
        <taxon>Embryophyta</taxon>
        <taxon>Tracheophyta</taxon>
        <taxon>Spermatophyta</taxon>
        <taxon>Magnoliopsida</taxon>
        <taxon>eudicotyledons</taxon>
        <taxon>Gunneridae</taxon>
        <taxon>Pentapetalae</taxon>
        <taxon>asterids</taxon>
        <taxon>lamiids</taxon>
        <taxon>Lamiales</taxon>
        <taxon>Lentibulariaceae</taxon>
        <taxon>Genlisea</taxon>
    </lineage>
</organism>
<evidence type="ECO:0000313" key="1">
    <source>
        <dbReference type="EMBL" id="EPS62983.1"/>
    </source>
</evidence>
<comment type="caution">
    <text evidence="1">The sequence shown here is derived from an EMBL/GenBank/DDBJ whole genome shotgun (WGS) entry which is preliminary data.</text>
</comment>
<dbReference type="Proteomes" id="UP000015453">
    <property type="component" value="Unassembled WGS sequence"/>
</dbReference>
<proteinExistence type="predicted"/>
<evidence type="ECO:0008006" key="3">
    <source>
        <dbReference type="Google" id="ProtNLM"/>
    </source>
</evidence>
<accession>S8DJE8</accession>